<dbReference type="InterPro" id="IPR022278">
    <property type="entry name" value="Pser_aminoTfrase"/>
</dbReference>
<gene>
    <name evidence="7" type="ORF">BRAPAZ1V2_A06P41140.2</name>
</gene>
<dbReference type="GO" id="GO:0004648">
    <property type="term" value="F:O-phospho-L-serine:2-oxoglutarate aminotransferase activity"/>
    <property type="evidence" value="ECO:0007669"/>
    <property type="project" value="InterPro"/>
</dbReference>
<evidence type="ECO:0000256" key="2">
    <source>
        <dbReference type="ARBA" id="ARBA00022576"/>
    </source>
</evidence>
<dbReference type="InterPro" id="IPR015422">
    <property type="entry name" value="PyrdxlP-dep_Trfase_small"/>
</dbReference>
<dbReference type="AlphaFoldDB" id="A0A8D9G8E5"/>
<evidence type="ECO:0000313" key="8">
    <source>
        <dbReference type="Proteomes" id="UP000694005"/>
    </source>
</evidence>
<evidence type="ECO:0000256" key="5">
    <source>
        <dbReference type="ARBA" id="ARBA00022898"/>
    </source>
</evidence>
<evidence type="ECO:0008006" key="9">
    <source>
        <dbReference type="Google" id="ProtNLM"/>
    </source>
</evidence>
<evidence type="ECO:0000313" key="7">
    <source>
        <dbReference type="EMBL" id="CAG7871874.1"/>
    </source>
</evidence>
<comment type="pathway">
    <text evidence="6">Amino-acid biosynthesis.</text>
</comment>
<evidence type="ECO:0000256" key="1">
    <source>
        <dbReference type="ARBA" id="ARBA00001933"/>
    </source>
</evidence>
<comment type="cofactor">
    <cofactor evidence="1">
        <name>pyridoxal 5'-phosphate</name>
        <dbReference type="ChEBI" id="CHEBI:597326"/>
    </cofactor>
</comment>
<organism evidence="7 8">
    <name type="scientific">Brassica campestris</name>
    <name type="common">Field mustard</name>
    <dbReference type="NCBI Taxonomy" id="3711"/>
    <lineage>
        <taxon>Eukaryota</taxon>
        <taxon>Viridiplantae</taxon>
        <taxon>Streptophyta</taxon>
        <taxon>Embryophyta</taxon>
        <taxon>Tracheophyta</taxon>
        <taxon>Spermatophyta</taxon>
        <taxon>Magnoliopsida</taxon>
        <taxon>eudicotyledons</taxon>
        <taxon>Gunneridae</taxon>
        <taxon>Pentapetalae</taxon>
        <taxon>rosids</taxon>
        <taxon>malvids</taxon>
        <taxon>Brassicales</taxon>
        <taxon>Brassicaceae</taxon>
        <taxon>Brassiceae</taxon>
        <taxon>Brassica</taxon>
    </lineage>
</organism>
<keyword evidence="3" id="KW-0028">Amino-acid biosynthesis</keyword>
<keyword evidence="2" id="KW-0032">Aminotransferase</keyword>
<dbReference type="InterPro" id="IPR015424">
    <property type="entry name" value="PyrdxlP-dep_Trfase"/>
</dbReference>
<accession>A0A8D9G8E5</accession>
<evidence type="ECO:0000256" key="6">
    <source>
        <dbReference type="ARBA" id="ARBA00029440"/>
    </source>
</evidence>
<keyword evidence="5" id="KW-0663">Pyridoxal phosphate</keyword>
<feature type="non-terminal residue" evidence="7">
    <location>
        <position position="72"/>
    </location>
</feature>
<dbReference type="EMBL" id="LS974622">
    <property type="protein sequence ID" value="CAG7871874.1"/>
    <property type="molecule type" value="Genomic_DNA"/>
</dbReference>
<reference evidence="7 8" key="1">
    <citation type="submission" date="2021-07" db="EMBL/GenBank/DDBJ databases">
        <authorList>
            <consortium name="Genoscope - CEA"/>
            <person name="William W."/>
        </authorList>
    </citation>
    <scope>NUCLEOTIDE SEQUENCE [LARGE SCALE GENOMIC DNA]</scope>
</reference>
<dbReference type="GO" id="GO:0006564">
    <property type="term" value="P:L-serine biosynthetic process"/>
    <property type="evidence" value="ECO:0007669"/>
    <property type="project" value="InterPro"/>
</dbReference>
<name>A0A8D9G8E5_BRACM</name>
<sequence>VDYKIHDENSSLYNTPPCVSGYTCVISFLTICWRKKSELEAEFIKEAAKEKMVQLKGHRSVGGGMRASIYNA</sequence>
<dbReference type="Proteomes" id="UP000694005">
    <property type="component" value="Chromosome A06"/>
</dbReference>
<feature type="non-terminal residue" evidence="7">
    <location>
        <position position="1"/>
    </location>
</feature>
<evidence type="ECO:0000256" key="4">
    <source>
        <dbReference type="ARBA" id="ARBA00022679"/>
    </source>
</evidence>
<dbReference type="SUPFAM" id="SSF53383">
    <property type="entry name" value="PLP-dependent transferases"/>
    <property type="match status" value="1"/>
</dbReference>
<evidence type="ECO:0000256" key="3">
    <source>
        <dbReference type="ARBA" id="ARBA00022605"/>
    </source>
</evidence>
<proteinExistence type="predicted"/>
<dbReference type="Gramene" id="A06p41140.2_BraZ1">
    <property type="protein sequence ID" value="A06p41140.2_BraZ1.CDS"/>
    <property type="gene ID" value="A06g41140.2_BraZ1"/>
</dbReference>
<dbReference type="PANTHER" id="PTHR43247:SF1">
    <property type="entry name" value="PHOSPHOSERINE AMINOTRANSFERASE"/>
    <property type="match status" value="1"/>
</dbReference>
<dbReference type="Gene3D" id="3.90.1150.10">
    <property type="entry name" value="Aspartate Aminotransferase, domain 1"/>
    <property type="match status" value="1"/>
</dbReference>
<dbReference type="PANTHER" id="PTHR43247">
    <property type="entry name" value="PHOSPHOSERINE AMINOTRANSFERASE"/>
    <property type="match status" value="1"/>
</dbReference>
<protein>
    <recommendedName>
        <fullName evidence="9">Aminotransferase class V domain-containing protein</fullName>
    </recommendedName>
</protein>
<keyword evidence="4" id="KW-0808">Transferase</keyword>